<feature type="domain" description="SnoaL-like" evidence="2">
    <location>
        <begin position="49"/>
        <end position="148"/>
    </location>
</feature>
<dbReference type="Gene3D" id="3.10.450.50">
    <property type="match status" value="1"/>
</dbReference>
<dbReference type="PANTHER" id="PTHR41252">
    <property type="entry name" value="BLR2505 PROTEIN"/>
    <property type="match status" value="1"/>
</dbReference>
<gene>
    <name evidence="3" type="ORF">GCM10023205_26960</name>
</gene>
<feature type="compositionally biased region" description="Polar residues" evidence="1">
    <location>
        <begin position="1"/>
        <end position="10"/>
    </location>
</feature>
<evidence type="ECO:0000259" key="2">
    <source>
        <dbReference type="Pfam" id="PF12680"/>
    </source>
</evidence>
<organism evidence="3 4">
    <name type="scientific">Yinghuangia aomiensis</name>
    <dbReference type="NCBI Taxonomy" id="676205"/>
    <lineage>
        <taxon>Bacteria</taxon>
        <taxon>Bacillati</taxon>
        <taxon>Actinomycetota</taxon>
        <taxon>Actinomycetes</taxon>
        <taxon>Kitasatosporales</taxon>
        <taxon>Streptomycetaceae</taxon>
        <taxon>Yinghuangia</taxon>
    </lineage>
</organism>
<name>A0ABP9H4I1_9ACTN</name>
<evidence type="ECO:0000256" key="1">
    <source>
        <dbReference type="SAM" id="MobiDB-lite"/>
    </source>
</evidence>
<sequence>MTQENPTHPSQAAAAGTGTPTGGQARGDALAVLEKFYAAEADYIAAGGLGKASFDELAACLDPDVVMYQAPGLPYGGTWRGPRGIEEFMAAMSEAWQSLEFVEQKFVVDGDSVAVFNRGRLQARATGRILDTAVMQLITVERGLITEIHPFYWDTIAVAEALGVKQERR</sequence>
<protein>
    <submittedName>
        <fullName evidence="3">Nuclear transport factor 2 family protein</fullName>
    </submittedName>
</protein>
<accession>A0ABP9H4I1</accession>
<keyword evidence="4" id="KW-1185">Reference proteome</keyword>
<dbReference type="RefSeq" id="WP_345675657.1">
    <property type="nucleotide sequence ID" value="NZ_BAABHS010000008.1"/>
</dbReference>
<dbReference type="Proteomes" id="UP001500466">
    <property type="component" value="Unassembled WGS sequence"/>
</dbReference>
<dbReference type="InterPro" id="IPR037401">
    <property type="entry name" value="SnoaL-like"/>
</dbReference>
<evidence type="ECO:0000313" key="4">
    <source>
        <dbReference type="Proteomes" id="UP001500466"/>
    </source>
</evidence>
<dbReference type="Pfam" id="PF12680">
    <property type="entry name" value="SnoaL_2"/>
    <property type="match status" value="1"/>
</dbReference>
<comment type="caution">
    <text evidence="3">The sequence shown here is derived from an EMBL/GenBank/DDBJ whole genome shotgun (WGS) entry which is preliminary data.</text>
</comment>
<dbReference type="SUPFAM" id="SSF54427">
    <property type="entry name" value="NTF2-like"/>
    <property type="match status" value="1"/>
</dbReference>
<evidence type="ECO:0000313" key="3">
    <source>
        <dbReference type="EMBL" id="GAA4961952.1"/>
    </source>
</evidence>
<reference evidence="4" key="1">
    <citation type="journal article" date="2019" name="Int. J. Syst. Evol. Microbiol.">
        <title>The Global Catalogue of Microorganisms (GCM) 10K type strain sequencing project: providing services to taxonomists for standard genome sequencing and annotation.</title>
        <authorList>
            <consortium name="The Broad Institute Genomics Platform"/>
            <consortium name="The Broad Institute Genome Sequencing Center for Infectious Disease"/>
            <person name="Wu L."/>
            <person name="Ma J."/>
        </authorList>
    </citation>
    <scope>NUCLEOTIDE SEQUENCE [LARGE SCALE GENOMIC DNA]</scope>
    <source>
        <strain evidence="4">JCM 17986</strain>
    </source>
</reference>
<dbReference type="PANTHER" id="PTHR41252:SF1">
    <property type="entry name" value="BLR2505 PROTEIN"/>
    <property type="match status" value="1"/>
</dbReference>
<proteinExistence type="predicted"/>
<dbReference type="InterPro" id="IPR032710">
    <property type="entry name" value="NTF2-like_dom_sf"/>
</dbReference>
<feature type="region of interest" description="Disordered" evidence="1">
    <location>
        <begin position="1"/>
        <end position="23"/>
    </location>
</feature>
<dbReference type="EMBL" id="BAABHS010000008">
    <property type="protein sequence ID" value="GAA4961952.1"/>
    <property type="molecule type" value="Genomic_DNA"/>
</dbReference>